<accession>A0AAU2JQU6</accession>
<protein>
    <submittedName>
        <fullName evidence="1">Uncharacterized protein</fullName>
    </submittedName>
</protein>
<reference evidence="1" key="1">
    <citation type="submission" date="2022-10" db="EMBL/GenBank/DDBJ databases">
        <title>The complete genomes of actinobacterial strains from the NBC collection.</title>
        <authorList>
            <person name="Joergensen T.S."/>
            <person name="Alvarez Arevalo M."/>
            <person name="Sterndorff E.B."/>
            <person name="Faurdal D."/>
            <person name="Vuksanovic O."/>
            <person name="Mourched A.-S."/>
            <person name="Charusanti P."/>
            <person name="Shaw S."/>
            <person name="Blin K."/>
            <person name="Weber T."/>
        </authorList>
    </citation>
    <scope>NUCLEOTIDE SEQUENCE</scope>
    <source>
        <strain evidence="1">NBC_00049</strain>
    </source>
</reference>
<sequence>MSFERPVNRTPQELITELRGLADVHWETVWNGPPLASEGLDAWCAQFGWTPTQFEYVLNVLTDTGGEFVLNARGGSWAPVQSLRHWVWGEGADSAADNPRVLTEADRAWPLYRDAVSSVLGEPAWEGAWDSTSFPEELGEDEIPGVEDRLEDKTPYHIAYWEPAAPDGPLTSLTITPATGTVDGSRIGVATMSLRTYPRPLKAGRP</sequence>
<gene>
    <name evidence="1" type="ORF">OG327_18705</name>
</gene>
<evidence type="ECO:0000313" key="1">
    <source>
        <dbReference type="EMBL" id="WTU75184.1"/>
    </source>
</evidence>
<dbReference type="AlphaFoldDB" id="A0AAU2JQU6"/>
<proteinExistence type="predicted"/>
<name>A0AAU2JQU6_9ACTN</name>
<organism evidence="1">
    <name type="scientific">Streptomyces sp. NBC_00049</name>
    <dbReference type="NCBI Taxonomy" id="2903617"/>
    <lineage>
        <taxon>Bacteria</taxon>
        <taxon>Bacillati</taxon>
        <taxon>Actinomycetota</taxon>
        <taxon>Actinomycetes</taxon>
        <taxon>Kitasatosporales</taxon>
        <taxon>Streptomycetaceae</taxon>
        <taxon>Streptomyces</taxon>
    </lineage>
</organism>
<dbReference type="EMBL" id="CP108264">
    <property type="protein sequence ID" value="WTU75184.1"/>
    <property type="molecule type" value="Genomic_DNA"/>
</dbReference>